<evidence type="ECO:0000313" key="3">
    <source>
        <dbReference type="EMBL" id="MBW4329974.1"/>
    </source>
</evidence>
<dbReference type="PANTHER" id="PTHR43677:SF4">
    <property type="entry name" value="QUINONE OXIDOREDUCTASE-LIKE PROTEIN 2"/>
    <property type="match status" value="1"/>
</dbReference>
<sequence length="333" mass="34959">MKALLSKAPGGPETLEIADLPDPTPGDGELLIAVKACSINYPDVLIIEDKYQFKPPRPFAPGGEISGVVEAVGDGVTGWAVGDRMLAMVGHGGLSEKVIIDAARAYRLPDGRSHVEGAALLLTYATTIHALLDRGRLKSGDNLLILGAAGGVGLAAIELGKAYGARVVAAVSSEEKAAAARQAGADDVLIYDRAPFDKEQSKALANRFKEALGPDGAQVIYDPVGGDYTEPALRSIGWEGRYLVVGFPAGIPKLPLNLTLLKSCDVCGVFWGAFAMRDPKANAAHVETLFSLWEAGRIAPKVTERFPLAKGGRAIAKMAARQAIGKLVVEIGR</sequence>
<keyword evidence="4" id="KW-1185">Reference proteome</keyword>
<evidence type="ECO:0000256" key="1">
    <source>
        <dbReference type="SAM" id="MobiDB-lite"/>
    </source>
</evidence>
<protein>
    <submittedName>
        <fullName evidence="3">NADPH:quinone oxidoreductase family protein</fullName>
    </submittedName>
</protein>
<dbReference type="Proteomes" id="UP001197214">
    <property type="component" value="Unassembled WGS sequence"/>
</dbReference>
<proteinExistence type="predicted"/>
<gene>
    <name evidence="3" type="ORF">KY084_03680</name>
</gene>
<dbReference type="SMART" id="SM00829">
    <property type="entry name" value="PKS_ER"/>
    <property type="match status" value="1"/>
</dbReference>
<dbReference type="InterPro" id="IPR051397">
    <property type="entry name" value="Zn-ADH-like_protein"/>
</dbReference>
<organism evidence="3 4">
    <name type="scientific">Stakelama flava</name>
    <dbReference type="NCBI Taxonomy" id="2860338"/>
    <lineage>
        <taxon>Bacteria</taxon>
        <taxon>Pseudomonadati</taxon>
        <taxon>Pseudomonadota</taxon>
        <taxon>Alphaproteobacteria</taxon>
        <taxon>Sphingomonadales</taxon>
        <taxon>Sphingomonadaceae</taxon>
        <taxon>Stakelama</taxon>
    </lineage>
</organism>
<comment type="caution">
    <text evidence="3">The sequence shown here is derived from an EMBL/GenBank/DDBJ whole genome shotgun (WGS) entry which is preliminary data.</text>
</comment>
<dbReference type="InterPro" id="IPR013149">
    <property type="entry name" value="ADH-like_C"/>
</dbReference>
<feature type="region of interest" description="Disordered" evidence="1">
    <location>
        <begin position="1"/>
        <end position="22"/>
    </location>
</feature>
<dbReference type="RefSeq" id="WP_219237066.1">
    <property type="nucleotide sequence ID" value="NZ_JAHWZX010000002.1"/>
</dbReference>
<dbReference type="EMBL" id="JAHWZX010000002">
    <property type="protein sequence ID" value="MBW4329974.1"/>
    <property type="molecule type" value="Genomic_DNA"/>
</dbReference>
<reference evidence="3 4" key="1">
    <citation type="submission" date="2021-07" db="EMBL/GenBank/DDBJ databases">
        <title>Stakelama flava sp. nov., a novel endophytic bacterium isolated from branch of Kandelia candel.</title>
        <authorList>
            <person name="Tuo L."/>
        </authorList>
    </citation>
    <scope>NUCLEOTIDE SEQUENCE [LARGE SCALE GENOMIC DNA]</scope>
    <source>
        <strain evidence="3 4">CBK3Z-3</strain>
    </source>
</reference>
<dbReference type="CDD" id="cd08241">
    <property type="entry name" value="QOR1"/>
    <property type="match status" value="1"/>
</dbReference>
<name>A0ABS6XJA2_9SPHN</name>
<accession>A0ABS6XJA2</accession>
<evidence type="ECO:0000259" key="2">
    <source>
        <dbReference type="SMART" id="SM00829"/>
    </source>
</evidence>
<dbReference type="Pfam" id="PF08240">
    <property type="entry name" value="ADH_N"/>
    <property type="match status" value="1"/>
</dbReference>
<evidence type="ECO:0000313" key="4">
    <source>
        <dbReference type="Proteomes" id="UP001197214"/>
    </source>
</evidence>
<dbReference type="Pfam" id="PF00107">
    <property type="entry name" value="ADH_zinc_N"/>
    <property type="match status" value="1"/>
</dbReference>
<dbReference type="PANTHER" id="PTHR43677">
    <property type="entry name" value="SHORT-CHAIN DEHYDROGENASE/REDUCTASE"/>
    <property type="match status" value="1"/>
</dbReference>
<feature type="domain" description="Enoyl reductase (ER)" evidence="2">
    <location>
        <begin position="10"/>
        <end position="329"/>
    </location>
</feature>
<dbReference type="InterPro" id="IPR020843">
    <property type="entry name" value="ER"/>
</dbReference>
<dbReference type="InterPro" id="IPR013154">
    <property type="entry name" value="ADH-like_N"/>
</dbReference>